<dbReference type="Pfam" id="PF04985">
    <property type="entry name" value="Phage_tube"/>
    <property type="match status" value="1"/>
</dbReference>
<proteinExistence type="predicted"/>
<evidence type="ECO:0000313" key="2">
    <source>
        <dbReference type="Proteomes" id="UP000251485"/>
    </source>
</evidence>
<accession>A0A2X2BLK4</accession>
<dbReference type="InterPro" id="IPR006498">
    <property type="entry name" value="Tail_tube"/>
</dbReference>
<organism evidence="1 2">
    <name type="scientific">Proteus mirabilis</name>
    <dbReference type="NCBI Taxonomy" id="584"/>
    <lineage>
        <taxon>Bacteria</taxon>
        <taxon>Pseudomonadati</taxon>
        <taxon>Pseudomonadota</taxon>
        <taxon>Gammaproteobacteria</taxon>
        <taxon>Enterobacterales</taxon>
        <taxon>Morganellaceae</taxon>
        <taxon>Proteus</taxon>
    </lineage>
</organism>
<reference evidence="1 2" key="1">
    <citation type="submission" date="2018-06" db="EMBL/GenBank/DDBJ databases">
        <authorList>
            <consortium name="Pathogen Informatics"/>
            <person name="Doyle S."/>
        </authorList>
    </citation>
    <scope>NUCLEOTIDE SEQUENCE [LARGE SCALE GENOMIC DNA]</scope>
    <source>
        <strain evidence="1 2">NCTC10975</strain>
    </source>
</reference>
<protein>
    <submittedName>
        <fullName evidence="1">Major tail tube protein</fullName>
    </submittedName>
</protein>
<name>A0A2X2BLK4_PROMI</name>
<dbReference type="Proteomes" id="UP000251485">
    <property type="component" value="Unassembled WGS sequence"/>
</dbReference>
<gene>
    <name evidence="1" type="ORF">NCTC10975_01433</name>
</gene>
<dbReference type="EMBL" id="UAUE01000009">
    <property type="protein sequence ID" value="SPY95418.1"/>
    <property type="molecule type" value="Genomic_DNA"/>
</dbReference>
<evidence type="ECO:0000313" key="1">
    <source>
        <dbReference type="EMBL" id="SPY95418.1"/>
    </source>
</evidence>
<dbReference type="AlphaFoldDB" id="A0A2X2BLK4"/>
<sequence length="33" mass="3670">MDGQEIIEIDIVNMVEKVDGKDLLQAQRDALGL</sequence>